<feature type="transmembrane region" description="Helical" evidence="9">
    <location>
        <begin position="134"/>
        <end position="157"/>
    </location>
</feature>
<dbReference type="PANTHER" id="PTHR24421">
    <property type="entry name" value="NITRATE/NITRITE SENSOR PROTEIN NARX-RELATED"/>
    <property type="match status" value="1"/>
</dbReference>
<dbReference type="EC" id="2.7.13.3" evidence="2"/>
<dbReference type="InterPro" id="IPR011712">
    <property type="entry name" value="Sig_transdc_His_kin_sub3_dim/P"/>
</dbReference>
<dbReference type="GO" id="GO:0016301">
    <property type="term" value="F:kinase activity"/>
    <property type="evidence" value="ECO:0007669"/>
    <property type="project" value="UniProtKB-KW"/>
</dbReference>
<keyword evidence="5" id="KW-0547">Nucleotide-binding</keyword>
<comment type="caution">
    <text evidence="12">The sequence shown here is derived from an EMBL/GenBank/DDBJ whole genome shotgun (WGS) entry which is preliminary data.</text>
</comment>
<keyword evidence="8" id="KW-0902">Two-component regulatory system</keyword>
<dbReference type="Gene3D" id="1.20.5.1930">
    <property type="match status" value="1"/>
</dbReference>
<evidence type="ECO:0000259" key="10">
    <source>
        <dbReference type="Pfam" id="PF07730"/>
    </source>
</evidence>
<evidence type="ECO:0000256" key="1">
    <source>
        <dbReference type="ARBA" id="ARBA00000085"/>
    </source>
</evidence>
<dbReference type="CDD" id="cd16917">
    <property type="entry name" value="HATPase_UhpB-NarQ-NarX-like"/>
    <property type="match status" value="1"/>
</dbReference>
<name>A0ABW0Z668_9ACTN</name>
<proteinExistence type="predicted"/>
<dbReference type="Pfam" id="PF13796">
    <property type="entry name" value="Sensor"/>
    <property type="match status" value="1"/>
</dbReference>
<reference evidence="13" key="1">
    <citation type="journal article" date="2019" name="Int. J. Syst. Evol. Microbiol.">
        <title>The Global Catalogue of Microorganisms (GCM) 10K type strain sequencing project: providing services to taxonomists for standard genome sequencing and annotation.</title>
        <authorList>
            <consortium name="The Broad Institute Genomics Platform"/>
            <consortium name="The Broad Institute Genome Sequencing Center for Infectious Disease"/>
            <person name="Wu L."/>
            <person name="Ma J."/>
        </authorList>
    </citation>
    <scope>NUCLEOTIDE SEQUENCE [LARGE SCALE GENOMIC DNA]</scope>
    <source>
        <strain evidence="13">CGMCC 4.7304</strain>
    </source>
</reference>
<evidence type="ECO:0000256" key="6">
    <source>
        <dbReference type="ARBA" id="ARBA00022777"/>
    </source>
</evidence>
<feature type="domain" description="Putative sensor" evidence="11">
    <location>
        <begin position="34"/>
        <end position="226"/>
    </location>
</feature>
<dbReference type="Pfam" id="PF07730">
    <property type="entry name" value="HisKA_3"/>
    <property type="match status" value="1"/>
</dbReference>
<dbReference type="InterPro" id="IPR025828">
    <property type="entry name" value="Put_sensor_dom"/>
</dbReference>
<keyword evidence="4" id="KW-0808">Transferase</keyword>
<keyword evidence="3" id="KW-0597">Phosphoprotein</keyword>
<feature type="transmembrane region" description="Helical" evidence="9">
    <location>
        <begin position="32"/>
        <end position="51"/>
    </location>
</feature>
<keyword evidence="9" id="KW-0472">Membrane</keyword>
<gene>
    <name evidence="12" type="ORF">ACFP1Z_17185</name>
</gene>
<dbReference type="Gene3D" id="3.30.565.10">
    <property type="entry name" value="Histidine kinase-like ATPase, C-terminal domain"/>
    <property type="match status" value="1"/>
</dbReference>
<feature type="transmembrane region" description="Helical" evidence="9">
    <location>
        <begin position="191"/>
        <end position="211"/>
    </location>
</feature>
<evidence type="ECO:0000256" key="7">
    <source>
        <dbReference type="ARBA" id="ARBA00022840"/>
    </source>
</evidence>
<keyword evidence="13" id="KW-1185">Reference proteome</keyword>
<sequence length="447" mass="47952">MAIYPGRAAAPRSHRVPALLRAPLEGRTWREFLHLLLGLPIAVLCFAYTVVMTALGVGLLVTFLGVPVLAAALAGARALGALERVRARALLGLEVAGPAPVRPGRDRRGPLAWLGALLKDGASWRHLLYMVVRLPWAVAAFGVSLTLMALGWLLLLYPAYQWMFPAYWGQPGIQLYGDRDGYTAYYFDTPLRIAACCVLGLLVVLATPWVIRGLAQVDRVLVLGLLGPSLLEYRVRELETTRGTAFDTASADLRRIERDLRDGAQARLTAIESELGLAKETLAHDPRTAARMVDEAHGEVKLALRELRDLARGIHPAILTDRGLGPALSALAARCAVPVRVEVGLPARPAPAIEGLAYFTVAELLRNVGRHSGARSARVDVWRADDRLLLMVTDDGRGGATAVPAAGPAGHGLADLAGRLRSVDGMLLVDSPAGGPTSVTAELPWRQ</sequence>
<dbReference type="InterPro" id="IPR050482">
    <property type="entry name" value="Sensor_HK_TwoCompSys"/>
</dbReference>
<dbReference type="EMBL" id="JBHSPB010000009">
    <property type="protein sequence ID" value="MFC5721905.1"/>
    <property type="molecule type" value="Genomic_DNA"/>
</dbReference>
<accession>A0ABW0Z668</accession>
<dbReference type="PANTHER" id="PTHR24421:SF10">
    <property type="entry name" value="NITRATE_NITRITE SENSOR PROTEIN NARQ"/>
    <property type="match status" value="1"/>
</dbReference>
<evidence type="ECO:0000256" key="2">
    <source>
        <dbReference type="ARBA" id="ARBA00012438"/>
    </source>
</evidence>
<keyword evidence="6 12" id="KW-0418">Kinase</keyword>
<dbReference type="SUPFAM" id="SSF55874">
    <property type="entry name" value="ATPase domain of HSP90 chaperone/DNA topoisomerase II/histidine kinase"/>
    <property type="match status" value="1"/>
</dbReference>
<evidence type="ECO:0000256" key="9">
    <source>
        <dbReference type="SAM" id="Phobius"/>
    </source>
</evidence>
<dbReference type="InterPro" id="IPR036890">
    <property type="entry name" value="HATPase_C_sf"/>
</dbReference>
<evidence type="ECO:0000256" key="4">
    <source>
        <dbReference type="ARBA" id="ARBA00022679"/>
    </source>
</evidence>
<comment type="catalytic activity">
    <reaction evidence="1">
        <text>ATP + protein L-histidine = ADP + protein N-phospho-L-histidine.</text>
        <dbReference type="EC" id="2.7.13.3"/>
    </reaction>
</comment>
<evidence type="ECO:0000259" key="11">
    <source>
        <dbReference type="Pfam" id="PF13796"/>
    </source>
</evidence>
<dbReference type="RefSeq" id="WP_390317253.1">
    <property type="nucleotide sequence ID" value="NZ_JBHSPB010000009.1"/>
</dbReference>
<dbReference type="Proteomes" id="UP001596083">
    <property type="component" value="Unassembled WGS sequence"/>
</dbReference>
<keyword evidence="7" id="KW-0067">ATP-binding</keyword>
<evidence type="ECO:0000256" key="3">
    <source>
        <dbReference type="ARBA" id="ARBA00022553"/>
    </source>
</evidence>
<feature type="transmembrane region" description="Helical" evidence="9">
    <location>
        <begin position="57"/>
        <end position="79"/>
    </location>
</feature>
<protein>
    <recommendedName>
        <fullName evidence="2">histidine kinase</fullName>
        <ecNumber evidence="2">2.7.13.3</ecNumber>
    </recommendedName>
</protein>
<evidence type="ECO:0000256" key="8">
    <source>
        <dbReference type="ARBA" id="ARBA00023012"/>
    </source>
</evidence>
<evidence type="ECO:0000256" key="5">
    <source>
        <dbReference type="ARBA" id="ARBA00022741"/>
    </source>
</evidence>
<keyword evidence="9" id="KW-1133">Transmembrane helix</keyword>
<keyword evidence="9" id="KW-0812">Transmembrane</keyword>
<feature type="domain" description="Signal transduction histidine kinase subgroup 3 dimerisation and phosphoacceptor" evidence="10">
    <location>
        <begin position="254"/>
        <end position="317"/>
    </location>
</feature>
<organism evidence="12 13">
    <name type="scientific">Streptomyces gamaensis</name>
    <dbReference type="NCBI Taxonomy" id="1763542"/>
    <lineage>
        <taxon>Bacteria</taxon>
        <taxon>Bacillati</taxon>
        <taxon>Actinomycetota</taxon>
        <taxon>Actinomycetes</taxon>
        <taxon>Kitasatosporales</taxon>
        <taxon>Streptomycetaceae</taxon>
        <taxon>Streptomyces</taxon>
    </lineage>
</organism>
<evidence type="ECO:0000313" key="12">
    <source>
        <dbReference type="EMBL" id="MFC5721905.1"/>
    </source>
</evidence>
<evidence type="ECO:0000313" key="13">
    <source>
        <dbReference type="Proteomes" id="UP001596083"/>
    </source>
</evidence>